<sequence>MKIKAIMVFFIATTMPFGIALRIGLSNVYNDNSPTALIVVGLLNACSVGLLNHIG</sequence>
<reference evidence="2" key="2">
    <citation type="submission" date="2023-06" db="EMBL/GenBank/DDBJ databases">
        <authorList>
            <person name="Ma L."/>
            <person name="Liu K.-W."/>
            <person name="Li Z."/>
            <person name="Hsiao Y.-Y."/>
            <person name="Qi Y."/>
            <person name="Fu T."/>
            <person name="Tang G."/>
            <person name="Zhang D."/>
            <person name="Sun W.-H."/>
            <person name="Liu D.-K."/>
            <person name="Li Y."/>
            <person name="Chen G.-Z."/>
            <person name="Liu X.-D."/>
            <person name="Liao X.-Y."/>
            <person name="Jiang Y.-T."/>
            <person name="Yu X."/>
            <person name="Hao Y."/>
            <person name="Huang J."/>
            <person name="Zhao X.-W."/>
            <person name="Ke S."/>
            <person name="Chen Y.-Y."/>
            <person name="Wu W.-L."/>
            <person name="Hsu J.-L."/>
            <person name="Lin Y.-F."/>
            <person name="Huang M.-D."/>
            <person name="Li C.-Y."/>
            <person name="Huang L."/>
            <person name="Wang Z.-W."/>
            <person name="Zhao X."/>
            <person name="Zhong W.-Y."/>
            <person name="Peng D.-H."/>
            <person name="Ahmad S."/>
            <person name="Lan S."/>
            <person name="Zhang J.-S."/>
            <person name="Tsai W.-C."/>
            <person name="Van De Peer Y."/>
            <person name="Liu Z.-J."/>
        </authorList>
    </citation>
    <scope>NUCLEOTIDE SEQUENCE</scope>
    <source>
        <strain evidence="2">SCP</strain>
        <tissue evidence="2">Leaves</tissue>
    </source>
</reference>
<dbReference type="Proteomes" id="UP001179952">
    <property type="component" value="Unassembled WGS sequence"/>
</dbReference>
<gene>
    <name evidence="2" type="ORF">QJS04_geneDACA014878</name>
</gene>
<keyword evidence="3" id="KW-1185">Reference proteome</keyword>
<organism evidence="2 3">
    <name type="scientific">Acorus gramineus</name>
    <name type="common">Dwarf sweet flag</name>
    <dbReference type="NCBI Taxonomy" id="55184"/>
    <lineage>
        <taxon>Eukaryota</taxon>
        <taxon>Viridiplantae</taxon>
        <taxon>Streptophyta</taxon>
        <taxon>Embryophyta</taxon>
        <taxon>Tracheophyta</taxon>
        <taxon>Spermatophyta</taxon>
        <taxon>Magnoliopsida</taxon>
        <taxon>Liliopsida</taxon>
        <taxon>Acoraceae</taxon>
        <taxon>Acorus</taxon>
    </lineage>
</organism>
<keyword evidence="1" id="KW-0812">Transmembrane</keyword>
<keyword evidence="1" id="KW-1133">Transmembrane helix</keyword>
<accession>A0AAV9BTP7</accession>
<protein>
    <submittedName>
        <fullName evidence="2">Fe(2+) transport protein 1</fullName>
    </submittedName>
</protein>
<evidence type="ECO:0000313" key="2">
    <source>
        <dbReference type="EMBL" id="KAK1280080.1"/>
    </source>
</evidence>
<dbReference type="AlphaFoldDB" id="A0AAV9BTP7"/>
<evidence type="ECO:0000256" key="1">
    <source>
        <dbReference type="SAM" id="Phobius"/>
    </source>
</evidence>
<feature type="transmembrane region" description="Helical" evidence="1">
    <location>
        <begin position="7"/>
        <end position="29"/>
    </location>
</feature>
<evidence type="ECO:0000313" key="3">
    <source>
        <dbReference type="Proteomes" id="UP001179952"/>
    </source>
</evidence>
<name>A0AAV9BTP7_ACOGR</name>
<feature type="transmembrane region" description="Helical" evidence="1">
    <location>
        <begin position="35"/>
        <end position="54"/>
    </location>
</feature>
<keyword evidence="1" id="KW-0472">Membrane</keyword>
<comment type="caution">
    <text evidence="2">The sequence shown here is derived from an EMBL/GenBank/DDBJ whole genome shotgun (WGS) entry which is preliminary data.</text>
</comment>
<proteinExistence type="predicted"/>
<dbReference type="EMBL" id="JAUJYN010000001">
    <property type="protein sequence ID" value="KAK1280080.1"/>
    <property type="molecule type" value="Genomic_DNA"/>
</dbReference>
<reference evidence="2" key="1">
    <citation type="journal article" date="2023" name="Nat. Commun.">
        <title>Diploid and tetraploid genomes of Acorus and the evolution of monocots.</title>
        <authorList>
            <person name="Ma L."/>
            <person name="Liu K.W."/>
            <person name="Li Z."/>
            <person name="Hsiao Y.Y."/>
            <person name="Qi Y."/>
            <person name="Fu T."/>
            <person name="Tang G.D."/>
            <person name="Zhang D."/>
            <person name="Sun W.H."/>
            <person name="Liu D.K."/>
            <person name="Li Y."/>
            <person name="Chen G.Z."/>
            <person name="Liu X.D."/>
            <person name="Liao X.Y."/>
            <person name="Jiang Y.T."/>
            <person name="Yu X."/>
            <person name="Hao Y."/>
            <person name="Huang J."/>
            <person name="Zhao X.W."/>
            <person name="Ke S."/>
            <person name="Chen Y.Y."/>
            <person name="Wu W.L."/>
            <person name="Hsu J.L."/>
            <person name="Lin Y.F."/>
            <person name="Huang M.D."/>
            <person name="Li C.Y."/>
            <person name="Huang L."/>
            <person name="Wang Z.W."/>
            <person name="Zhao X."/>
            <person name="Zhong W.Y."/>
            <person name="Peng D.H."/>
            <person name="Ahmad S."/>
            <person name="Lan S."/>
            <person name="Zhang J.S."/>
            <person name="Tsai W.C."/>
            <person name="Van de Peer Y."/>
            <person name="Liu Z.J."/>
        </authorList>
    </citation>
    <scope>NUCLEOTIDE SEQUENCE</scope>
    <source>
        <strain evidence="2">SCP</strain>
    </source>
</reference>